<evidence type="ECO:0000313" key="2">
    <source>
        <dbReference type="Proteomes" id="UP000316759"/>
    </source>
</evidence>
<organism evidence="1 2">
    <name type="scientific">Fasciola gigantica</name>
    <name type="common">Giant liver fluke</name>
    <dbReference type="NCBI Taxonomy" id="46835"/>
    <lineage>
        <taxon>Eukaryota</taxon>
        <taxon>Metazoa</taxon>
        <taxon>Spiralia</taxon>
        <taxon>Lophotrochozoa</taxon>
        <taxon>Platyhelminthes</taxon>
        <taxon>Trematoda</taxon>
        <taxon>Digenea</taxon>
        <taxon>Plagiorchiida</taxon>
        <taxon>Echinostomata</taxon>
        <taxon>Echinostomatoidea</taxon>
        <taxon>Fasciolidae</taxon>
        <taxon>Fasciola</taxon>
    </lineage>
</organism>
<accession>A0A504Z6P9</accession>
<dbReference type="AlphaFoldDB" id="A0A504Z6P9"/>
<keyword evidence="2" id="KW-1185">Reference proteome</keyword>
<dbReference type="Proteomes" id="UP000316759">
    <property type="component" value="Unassembled WGS sequence"/>
</dbReference>
<sequence length="50" mass="5421">MTSRRQILFEFPTVKKASIVPVFSSVVSIGKSGCLCCWCVACGVVCERHG</sequence>
<comment type="caution">
    <text evidence="1">The sequence shown here is derived from an EMBL/GenBank/DDBJ whole genome shotgun (WGS) entry which is preliminary data.</text>
</comment>
<name>A0A504Z6P9_FASGI</name>
<proteinExistence type="predicted"/>
<evidence type="ECO:0000313" key="1">
    <source>
        <dbReference type="EMBL" id="TPP66377.1"/>
    </source>
</evidence>
<protein>
    <submittedName>
        <fullName evidence="1">Uncharacterized protein</fullName>
    </submittedName>
</protein>
<reference evidence="1 2" key="1">
    <citation type="submission" date="2019-04" db="EMBL/GenBank/DDBJ databases">
        <title>Annotation for the trematode Fasciola gigantica.</title>
        <authorList>
            <person name="Choi Y.-J."/>
        </authorList>
    </citation>
    <scope>NUCLEOTIDE SEQUENCE [LARGE SCALE GENOMIC DNA]</scope>
    <source>
        <strain evidence="1">Uganda_cow_1</strain>
    </source>
</reference>
<dbReference type="EMBL" id="SUNJ01001949">
    <property type="protein sequence ID" value="TPP66377.1"/>
    <property type="molecule type" value="Genomic_DNA"/>
</dbReference>
<gene>
    <name evidence="1" type="ORF">FGIG_02758</name>
</gene>